<evidence type="ECO:0000313" key="5">
    <source>
        <dbReference type="Proteomes" id="UP000538666"/>
    </source>
</evidence>
<dbReference type="Gene3D" id="3.60.15.10">
    <property type="entry name" value="Ribonuclease Z/Hydroxyacylglutathione hydrolase-like"/>
    <property type="match status" value="1"/>
</dbReference>
<dbReference type="AlphaFoldDB" id="A0A841JSJ4"/>
<gene>
    <name evidence="4" type="ORF">HNQ77_002072</name>
</gene>
<protein>
    <submittedName>
        <fullName evidence="4">Glyoxylase-like metal-dependent hydrolase (Beta-lactamase superfamily II)</fullName>
    </submittedName>
</protein>
<keyword evidence="2" id="KW-0732">Signal</keyword>
<proteinExistence type="inferred from homology"/>
<dbReference type="EMBL" id="JACHEK010000004">
    <property type="protein sequence ID" value="MBB6144120.1"/>
    <property type="molecule type" value="Genomic_DNA"/>
</dbReference>
<dbReference type="PANTHER" id="PTHR42951:SF4">
    <property type="entry name" value="ACYL-COENZYME A THIOESTERASE MBLAC2"/>
    <property type="match status" value="1"/>
</dbReference>
<dbReference type="SMART" id="SM00849">
    <property type="entry name" value="Lactamase_B"/>
    <property type="match status" value="1"/>
</dbReference>
<keyword evidence="5" id="KW-1185">Reference proteome</keyword>
<feature type="signal peptide" evidence="2">
    <location>
        <begin position="1"/>
        <end position="21"/>
    </location>
</feature>
<feature type="domain" description="Metallo-beta-lactamase" evidence="3">
    <location>
        <begin position="63"/>
        <end position="250"/>
    </location>
</feature>
<dbReference type="GO" id="GO:0017001">
    <property type="term" value="P:antibiotic catabolic process"/>
    <property type="evidence" value="ECO:0007669"/>
    <property type="project" value="UniProtKB-ARBA"/>
</dbReference>
<accession>A0A841JSJ4</accession>
<evidence type="ECO:0000313" key="4">
    <source>
        <dbReference type="EMBL" id="MBB6144120.1"/>
    </source>
</evidence>
<evidence type="ECO:0000256" key="1">
    <source>
        <dbReference type="ARBA" id="ARBA00005250"/>
    </source>
</evidence>
<reference evidence="4 5" key="1">
    <citation type="submission" date="2020-08" db="EMBL/GenBank/DDBJ databases">
        <title>Genomic Encyclopedia of Type Strains, Phase IV (KMG-IV): sequencing the most valuable type-strain genomes for metagenomic binning, comparative biology and taxonomic classification.</title>
        <authorList>
            <person name="Goeker M."/>
        </authorList>
    </citation>
    <scope>NUCLEOTIDE SEQUENCE [LARGE SCALE GENOMIC DNA]</scope>
    <source>
        <strain evidence="4 5">DSM 103733</strain>
    </source>
</reference>
<evidence type="ECO:0000259" key="3">
    <source>
        <dbReference type="SMART" id="SM00849"/>
    </source>
</evidence>
<evidence type="ECO:0000256" key="2">
    <source>
        <dbReference type="SAM" id="SignalP"/>
    </source>
</evidence>
<comment type="similarity">
    <text evidence="1">Belongs to the metallo-beta-lactamase superfamily. Class-B beta-lactamase family.</text>
</comment>
<dbReference type="CDD" id="cd16282">
    <property type="entry name" value="metallo-hydrolase-like_MBL-fold"/>
    <property type="match status" value="1"/>
</dbReference>
<dbReference type="SUPFAM" id="SSF56281">
    <property type="entry name" value="Metallo-hydrolase/oxidoreductase"/>
    <property type="match status" value="1"/>
</dbReference>
<feature type="chain" id="PRO_5032524869" evidence="2">
    <location>
        <begin position="22"/>
        <end position="329"/>
    </location>
</feature>
<dbReference type="GO" id="GO:0016787">
    <property type="term" value="F:hydrolase activity"/>
    <property type="evidence" value="ECO:0007669"/>
    <property type="project" value="UniProtKB-KW"/>
</dbReference>
<dbReference type="Proteomes" id="UP000538666">
    <property type="component" value="Unassembled WGS sequence"/>
</dbReference>
<keyword evidence="4" id="KW-0378">Hydrolase</keyword>
<comment type="caution">
    <text evidence="4">The sequence shown here is derived from an EMBL/GenBank/DDBJ whole genome shotgun (WGS) entry which is preliminary data.</text>
</comment>
<dbReference type="Pfam" id="PF00753">
    <property type="entry name" value="Lactamase_B"/>
    <property type="match status" value="1"/>
</dbReference>
<dbReference type="InterPro" id="IPR050855">
    <property type="entry name" value="NDM-1-like"/>
</dbReference>
<organism evidence="4 5">
    <name type="scientific">Silvibacterium bohemicum</name>
    <dbReference type="NCBI Taxonomy" id="1577686"/>
    <lineage>
        <taxon>Bacteria</taxon>
        <taxon>Pseudomonadati</taxon>
        <taxon>Acidobacteriota</taxon>
        <taxon>Terriglobia</taxon>
        <taxon>Terriglobales</taxon>
        <taxon>Acidobacteriaceae</taxon>
        <taxon>Silvibacterium</taxon>
    </lineage>
</organism>
<dbReference type="OrthoDB" id="420651at2"/>
<dbReference type="InterPro" id="IPR036866">
    <property type="entry name" value="RibonucZ/Hydroxyglut_hydro"/>
</dbReference>
<dbReference type="InterPro" id="IPR001279">
    <property type="entry name" value="Metallo-B-lactamas"/>
</dbReference>
<name>A0A841JSJ4_9BACT</name>
<dbReference type="RefSeq" id="WP_050059208.1">
    <property type="nucleotide sequence ID" value="NZ_JACHEK010000004.1"/>
</dbReference>
<dbReference type="PANTHER" id="PTHR42951">
    <property type="entry name" value="METALLO-BETA-LACTAMASE DOMAIN-CONTAINING"/>
    <property type="match status" value="1"/>
</dbReference>
<sequence length="329" mass="34848">MKVAFRNVAMALAAVMITAMAVGQGPGINYAKVQFIPQQLAPSVYILTGSAGADAGHPEAAGGRVGILVEPEGVLMVDASYAPLSNKLADAIKQINPGPIRFLVDMHYHPDHTGGNPNFAKLGALIFAREETRQALVTPPPPPVLTAIGDAASWIDSARLPVVTYGSDTPMKIHFDGETVDLIPLPSGHTNGDTMVRFETANVIMIGDFYRNYGYPFVDATRGASFKGTLESIDLLLRTADADTKLVPGHGSLPTLADVKAYREMIVDVRSKVQQMAANGSSLQEVLAAKLTKPYDAKVPGGTDPLPAALGNSADRFISALYAEVKAPR</sequence>